<accession>A0A1C4Y8E5</accession>
<gene>
    <name evidence="1" type="ORF">GA0070618_3684</name>
</gene>
<evidence type="ECO:0000313" key="1">
    <source>
        <dbReference type="EMBL" id="SCF16992.1"/>
    </source>
</evidence>
<dbReference type="InParanoid" id="A0A1C4Y8E5"/>
<name>A0A1C4Y8E5_MICEC</name>
<dbReference type="EMBL" id="LT607413">
    <property type="protein sequence ID" value="SCF16992.1"/>
    <property type="molecule type" value="Genomic_DNA"/>
</dbReference>
<dbReference type="RefSeq" id="WP_143740187.1">
    <property type="nucleotide sequence ID" value="NZ_LT607413.1"/>
</dbReference>
<dbReference type="OrthoDB" id="3542864at2"/>
<keyword evidence="2" id="KW-1185">Reference proteome</keyword>
<dbReference type="Proteomes" id="UP000198253">
    <property type="component" value="Chromosome I"/>
</dbReference>
<sequence>MRKGLVRSVQIGLTSAAMLLASATMASAASTVEADASRSGDSGGVSILANTCGYRTSAYPNSYWVLSLAPSLCAQCPTHAANYEASNPGKDFYCTYNPSNDKVDLHWRYI</sequence>
<dbReference type="AlphaFoldDB" id="A0A1C4Y8E5"/>
<organism evidence="1 2">
    <name type="scientific">Micromonospora echinospora</name>
    <name type="common">Micromonospora purpurea</name>
    <dbReference type="NCBI Taxonomy" id="1877"/>
    <lineage>
        <taxon>Bacteria</taxon>
        <taxon>Bacillati</taxon>
        <taxon>Actinomycetota</taxon>
        <taxon>Actinomycetes</taxon>
        <taxon>Micromonosporales</taxon>
        <taxon>Micromonosporaceae</taxon>
        <taxon>Micromonospora</taxon>
    </lineage>
</organism>
<protein>
    <submittedName>
        <fullName evidence="1">Uncharacterized protein</fullName>
    </submittedName>
</protein>
<proteinExistence type="predicted"/>
<evidence type="ECO:0000313" key="2">
    <source>
        <dbReference type="Proteomes" id="UP000198253"/>
    </source>
</evidence>
<reference evidence="2" key="1">
    <citation type="submission" date="2016-06" db="EMBL/GenBank/DDBJ databases">
        <authorList>
            <person name="Varghese N."/>
            <person name="Submissions Spin"/>
        </authorList>
    </citation>
    <scope>NUCLEOTIDE SEQUENCE [LARGE SCALE GENOMIC DNA]</scope>
    <source>
        <strain evidence="2">DSM 43816</strain>
    </source>
</reference>